<evidence type="ECO:0000256" key="3">
    <source>
        <dbReference type="ARBA" id="ARBA00022448"/>
    </source>
</evidence>
<feature type="transmembrane region" description="Helical" evidence="8">
    <location>
        <begin position="162"/>
        <end position="188"/>
    </location>
</feature>
<feature type="transmembrane region" description="Helical" evidence="8">
    <location>
        <begin position="282"/>
        <end position="301"/>
    </location>
</feature>
<dbReference type="InterPro" id="IPR051629">
    <property type="entry name" value="Sulfite_efflux_TDT"/>
</dbReference>
<feature type="transmembrane region" description="Helical" evidence="8">
    <location>
        <begin position="94"/>
        <end position="114"/>
    </location>
</feature>
<dbReference type="GO" id="GO:0005886">
    <property type="term" value="C:plasma membrane"/>
    <property type="evidence" value="ECO:0007669"/>
    <property type="project" value="UniProtKB-SubCell"/>
</dbReference>
<accession>A0A6A6UGU0</accession>
<dbReference type="Gene3D" id="1.50.10.150">
    <property type="entry name" value="Voltage-dependent anion channel"/>
    <property type="match status" value="1"/>
</dbReference>
<keyword evidence="3" id="KW-0813">Transport</keyword>
<feature type="transmembrane region" description="Helical" evidence="8">
    <location>
        <begin position="200"/>
        <end position="224"/>
    </location>
</feature>
<keyword evidence="5 8" id="KW-0812">Transmembrane</keyword>
<evidence type="ECO:0000256" key="2">
    <source>
        <dbReference type="ARBA" id="ARBA00008566"/>
    </source>
</evidence>
<feature type="transmembrane region" description="Helical" evidence="8">
    <location>
        <begin position="244"/>
        <end position="270"/>
    </location>
</feature>
<comment type="subcellular location">
    <subcellularLocation>
        <location evidence="1">Cell membrane</location>
        <topology evidence="1">Multi-pass membrane protein</topology>
    </subcellularLocation>
</comment>
<feature type="transmembrane region" description="Helical" evidence="8">
    <location>
        <begin position="307"/>
        <end position="331"/>
    </location>
</feature>
<dbReference type="GO" id="GO:0000319">
    <property type="term" value="F:sulfite transmembrane transporter activity"/>
    <property type="evidence" value="ECO:0007669"/>
    <property type="project" value="TreeGrafter"/>
</dbReference>
<keyword evidence="4" id="KW-1003">Cell membrane</keyword>
<keyword evidence="6 8" id="KW-1133">Transmembrane helix</keyword>
<dbReference type="PANTHER" id="PTHR31686">
    <property type="match status" value="1"/>
</dbReference>
<dbReference type="InterPro" id="IPR004695">
    <property type="entry name" value="SLAC1/Mae1/Ssu1/TehA"/>
</dbReference>
<dbReference type="Pfam" id="PF03595">
    <property type="entry name" value="SLAC1"/>
    <property type="match status" value="1"/>
</dbReference>
<dbReference type="EMBL" id="MU004233">
    <property type="protein sequence ID" value="KAF2671030.1"/>
    <property type="molecule type" value="Genomic_DNA"/>
</dbReference>
<organism evidence="9 10">
    <name type="scientific">Microthyrium microscopicum</name>
    <dbReference type="NCBI Taxonomy" id="703497"/>
    <lineage>
        <taxon>Eukaryota</taxon>
        <taxon>Fungi</taxon>
        <taxon>Dikarya</taxon>
        <taxon>Ascomycota</taxon>
        <taxon>Pezizomycotina</taxon>
        <taxon>Dothideomycetes</taxon>
        <taxon>Dothideomycetes incertae sedis</taxon>
        <taxon>Microthyriales</taxon>
        <taxon>Microthyriaceae</taxon>
        <taxon>Microthyrium</taxon>
    </lineage>
</organism>
<evidence type="ECO:0000313" key="9">
    <source>
        <dbReference type="EMBL" id="KAF2671030.1"/>
    </source>
</evidence>
<reference evidence="9" key="1">
    <citation type="journal article" date="2020" name="Stud. Mycol.">
        <title>101 Dothideomycetes genomes: a test case for predicting lifestyles and emergence of pathogens.</title>
        <authorList>
            <person name="Haridas S."/>
            <person name="Albert R."/>
            <person name="Binder M."/>
            <person name="Bloem J."/>
            <person name="Labutti K."/>
            <person name="Salamov A."/>
            <person name="Andreopoulos B."/>
            <person name="Baker S."/>
            <person name="Barry K."/>
            <person name="Bills G."/>
            <person name="Bluhm B."/>
            <person name="Cannon C."/>
            <person name="Castanera R."/>
            <person name="Culley D."/>
            <person name="Daum C."/>
            <person name="Ezra D."/>
            <person name="Gonzalez J."/>
            <person name="Henrissat B."/>
            <person name="Kuo A."/>
            <person name="Liang C."/>
            <person name="Lipzen A."/>
            <person name="Lutzoni F."/>
            <person name="Magnuson J."/>
            <person name="Mondo S."/>
            <person name="Nolan M."/>
            <person name="Ohm R."/>
            <person name="Pangilinan J."/>
            <person name="Park H.-J."/>
            <person name="Ramirez L."/>
            <person name="Alfaro M."/>
            <person name="Sun H."/>
            <person name="Tritt A."/>
            <person name="Yoshinaga Y."/>
            <person name="Zwiers L.-H."/>
            <person name="Turgeon B."/>
            <person name="Goodwin S."/>
            <person name="Spatafora J."/>
            <person name="Crous P."/>
            <person name="Grigoriev I."/>
        </authorList>
    </citation>
    <scope>NUCLEOTIDE SEQUENCE</scope>
    <source>
        <strain evidence="9">CBS 115976</strain>
    </source>
</reference>
<dbReference type="InterPro" id="IPR038665">
    <property type="entry name" value="Voltage-dep_anion_channel_sf"/>
</dbReference>
<evidence type="ECO:0000256" key="4">
    <source>
        <dbReference type="ARBA" id="ARBA00022475"/>
    </source>
</evidence>
<feature type="transmembrane region" description="Helical" evidence="8">
    <location>
        <begin position="20"/>
        <end position="44"/>
    </location>
</feature>
<evidence type="ECO:0000256" key="1">
    <source>
        <dbReference type="ARBA" id="ARBA00004651"/>
    </source>
</evidence>
<feature type="transmembrane region" description="Helical" evidence="8">
    <location>
        <begin position="64"/>
        <end position="88"/>
    </location>
</feature>
<proteinExistence type="inferred from homology"/>
<dbReference type="PANTHER" id="PTHR31686:SF2">
    <property type="entry name" value="C4-DICARBOXYLATE TRANSPORTER_MALIC ACID TRANSPORT PROTEIN"/>
    <property type="match status" value="1"/>
</dbReference>
<dbReference type="AlphaFoldDB" id="A0A6A6UGU0"/>
<evidence type="ECO:0000256" key="5">
    <source>
        <dbReference type="ARBA" id="ARBA00022692"/>
    </source>
</evidence>
<evidence type="ECO:0000256" key="8">
    <source>
        <dbReference type="SAM" id="Phobius"/>
    </source>
</evidence>
<evidence type="ECO:0000256" key="7">
    <source>
        <dbReference type="ARBA" id="ARBA00023136"/>
    </source>
</evidence>
<keyword evidence="7 8" id="KW-0472">Membrane</keyword>
<comment type="similarity">
    <text evidence="2">Belongs to the tellurite-resistance/dicarboxylate transporter (TDT) family.</text>
</comment>
<feature type="transmembrane region" description="Helical" evidence="8">
    <location>
        <begin position="135"/>
        <end position="156"/>
    </location>
</feature>
<protein>
    <submittedName>
        <fullName evidence="9">C4-dicarboxylate transporter/malic acid transport protein</fullName>
    </submittedName>
</protein>
<sequence>MGTGVVSVLLHQIPYESPVLYYASIVFFILNTILFTIALTISILRYTLYPAIWGVMVRDPANSLFLGTIPMGFATLILCWINICVPLWGDWAKTVAFVAWIVDAVVSVIATLGLPMMLMSHDDIHSLDRINAAQLLPIAATVVASGIGAKVASIMIDEQVVLGTVITCYILWGLSIPFAFMIFVIYYHRLALHKLPPREVIVSAFLPLGPCGYSANILMMLGQVCRVTLPKTQTLNNSLAGEVAHAGGFFVGLIIWSFGLLWFFFALAAIYRSRPIPFNMGWWGFTFPLGVYANCTLQIGQQLPSRFFRVLGTIFAIAVFLLWIVVAAGTVKGALSKKLFFAPCLANLKKEEESESDGSSKAA</sequence>
<evidence type="ECO:0000313" key="10">
    <source>
        <dbReference type="Proteomes" id="UP000799302"/>
    </source>
</evidence>
<keyword evidence="10" id="KW-1185">Reference proteome</keyword>
<name>A0A6A6UGU0_9PEZI</name>
<dbReference type="Proteomes" id="UP000799302">
    <property type="component" value="Unassembled WGS sequence"/>
</dbReference>
<gene>
    <name evidence="9" type="ORF">BT63DRAFT_399319</name>
</gene>
<dbReference type="OrthoDB" id="1099at2759"/>
<evidence type="ECO:0000256" key="6">
    <source>
        <dbReference type="ARBA" id="ARBA00022989"/>
    </source>
</evidence>
<dbReference type="CDD" id="cd09318">
    <property type="entry name" value="TDT_SSU1"/>
    <property type="match status" value="1"/>
</dbReference>